<proteinExistence type="predicted"/>
<dbReference type="AlphaFoldDB" id="A0A5J0SB19"/>
<comment type="caution">
    <text evidence="1">The sequence shown here is derived from an EMBL/GenBank/DDBJ whole genome shotgun (WGS) entry which is preliminary data.</text>
</comment>
<accession>A0A5J0SB19</accession>
<protein>
    <submittedName>
        <fullName evidence="1">Uncharacterized protein</fullName>
    </submittedName>
</protein>
<dbReference type="EMBL" id="AAGQTM010000044">
    <property type="protein sequence ID" value="EBQ9797406.1"/>
    <property type="molecule type" value="Genomic_DNA"/>
</dbReference>
<organism evidence="1">
    <name type="scientific">Salmonella enterica subsp. enterica serovar Kottbus</name>
    <dbReference type="NCBI Taxonomy" id="224727"/>
    <lineage>
        <taxon>Bacteria</taxon>
        <taxon>Pseudomonadati</taxon>
        <taxon>Pseudomonadota</taxon>
        <taxon>Gammaproteobacteria</taxon>
        <taxon>Enterobacterales</taxon>
        <taxon>Enterobacteriaceae</taxon>
        <taxon>Salmonella</taxon>
    </lineage>
</organism>
<gene>
    <name evidence="1" type="ORF">DM035_25140</name>
</gene>
<name>A0A5J0SB19_SALET</name>
<sequence length="153" mass="17455">MSLPSDAQKFAVYYNQYLELMTETLNRRCERTLCFFQFLLGSAVFAQSSVGWLFGAVVATCAAFQYSWNPGKIASNAKKQAYRYQRLRDNFNKLTSESLADKMHVIEQNDSPLINSLLNPARCRAYIALGWPQVEKLTRWERIVAFLAGGIPQ</sequence>
<reference evidence="1" key="1">
    <citation type="submission" date="2018-06" db="EMBL/GenBank/DDBJ databases">
        <authorList>
            <person name="Ashton P.M."/>
            <person name="Dallman T."/>
            <person name="Nair S."/>
            <person name="De Pinna E."/>
            <person name="Peters T."/>
            <person name="Grant K."/>
        </authorList>
    </citation>
    <scope>NUCLEOTIDE SEQUENCE</scope>
    <source>
        <strain evidence="1">430336</strain>
    </source>
</reference>
<evidence type="ECO:0000313" key="1">
    <source>
        <dbReference type="EMBL" id="EBQ9797406.1"/>
    </source>
</evidence>